<reference evidence="1" key="1">
    <citation type="submission" date="2015-10" db="EMBL/GenBank/DDBJ databases">
        <authorList>
            <person name="Gilbert D.G."/>
        </authorList>
    </citation>
    <scope>NUCLEOTIDE SEQUENCE</scope>
</reference>
<protein>
    <submittedName>
        <fullName evidence="1">Uncharacterized protein</fullName>
    </submittedName>
</protein>
<sequence>MSGEQQIVNSLLQQMDDAVVAEVKTNAAYVEDLLFTELLARMQLRRSSADILHQVNYQLTFAQKNLDDDEFVVTRGC</sequence>
<proteinExistence type="predicted"/>
<gene>
    <name evidence="1" type="ORF">MGWOODY_Tha1313</name>
</gene>
<accession>A0A160TDG6</accession>
<name>A0A160TDG6_9ZZZZ</name>
<dbReference type="EMBL" id="CZQC01000061">
    <property type="protein sequence ID" value="CUS42031.1"/>
    <property type="molecule type" value="Genomic_DNA"/>
</dbReference>
<dbReference type="AlphaFoldDB" id="A0A160TDG6"/>
<organism evidence="1">
    <name type="scientific">hydrothermal vent metagenome</name>
    <dbReference type="NCBI Taxonomy" id="652676"/>
    <lineage>
        <taxon>unclassified sequences</taxon>
        <taxon>metagenomes</taxon>
        <taxon>ecological metagenomes</taxon>
    </lineage>
</organism>
<evidence type="ECO:0000313" key="1">
    <source>
        <dbReference type="EMBL" id="CUS42031.1"/>
    </source>
</evidence>